<sequence>MEWSRYRLSRIKVFYDDEVRGVPCAPYPEHVEKLRASILDFSCSIVSVDNHLGKSSLDSAAGSWQKDHVDPAVKQAYGAHQKAMHLHQGGYQENEWVQLFRSWFFEPLESSSSASSGGPRSASRNNYYYDGFKTKWDGPWTLFDGRDDNDNSPLPEYERNKCPRPDFACFLPMYHLDAEPRIPRAGSSEGRNWHQSPNHPIVEQLSWSVLKSLWPYQLRPTPFKIFHKPPMEADLKCYPWLVVEHKKGGSDSLSRATVETVSCQAANAAACAVKLNENAARYAIESDDSIHIPPIPTITTIGSKVKVWIMYKARNFYVPDPTEYYEPRIKYKTFKSGFLMRAVWQGDMMNLQDTAKFQIILENVHTWAMRVFRPQISSYIDMWRVVHTNVGIGASSAALLHRQQIIERSQTIIPMIQDFLVNTSSYHAFDGRFTPLMMGMMFSLISTAQSQTITNEVDRILTEKIKALSLPSETSFGEARQPTQTRTTSAVRNRSSLLTLSPTVDNDDPTDGDCEDSQPSSVGPGISTSDALSNNENDFKHSTRSNPMMASPASSLSKTPCIPIPTVEDSPDFPVPSHREPVPPAESATSKDAVSARGPTPSEDGQVSVDSGGATPRGATASSPDGSETTKPSTPEQDPKPFRFILNDEIMAKSNTTATLPVFVAPKFDWRQTAPSISFEHTPSRSPSPFSYKESDANKGGR</sequence>
<dbReference type="AlphaFoldDB" id="A0A084AIN3"/>
<keyword evidence="3" id="KW-1185">Reference proteome</keyword>
<feature type="region of interest" description="Disordered" evidence="1">
    <location>
        <begin position="676"/>
        <end position="702"/>
    </location>
</feature>
<reference evidence="2 3" key="1">
    <citation type="journal article" date="2014" name="BMC Genomics">
        <title>Comparative genome sequencing reveals chemotype-specific gene clusters in the toxigenic black mold Stachybotrys.</title>
        <authorList>
            <person name="Semeiks J."/>
            <person name="Borek D."/>
            <person name="Otwinowski Z."/>
            <person name="Grishin N.V."/>
        </authorList>
    </citation>
    <scope>NUCLEOTIDE SEQUENCE [LARGE SCALE GENOMIC DNA]</scope>
    <source>
        <strain evidence="3">CBS 109288 / IBT 7711</strain>
    </source>
</reference>
<feature type="compositionally biased region" description="Polar residues" evidence="1">
    <location>
        <begin position="620"/>
        <end position="636"/>
    </location>
</feature>
<gene>
    <name evidence="2" type="ORF">S7711_04252</name>
</gene>
<evidence type="ECO:0000256" key="1">
    <source>
        <dbReference type="SAM" id="MobiDB-lite"/>
    </source>
</evidence>
<feature type="region of interest" description="Disordered" evidence="1">
    <location>
        <begin position="473"/>
        <end position="644"/>
    </location>
</feature>
<proteinExistence type="predicted"/>
<dbReference type="EMBL" id="KL648713">
    <property type="protein sequence ID" value="KEY65162.1"/>
    <property type="molecule type" value="Genomic_DNA"/>
</dbReference>
<feature type="compositionally biased region" description="Basic and acidic residues" evidence="1">
    <location>
        <begin position="693"/>
        <end position="702"/>
    </location>
</feature>
<evidence type="ECO:0000313" key="2">
    <source>
        <dbReference type="EMBL" id="KEY65162.1"/>
    </source>
</evidence>
<dbReference type="HOGENOM" id="CLU_392858_0_0_1"/>
<feature type="compositionally biased region" description="Polar residues" evidence="1">
    <location>
        <begin position="517"/>
        <end position="536"/>
    </location>
</feature>
<protein>
    <submittedName>
        <fullName evidence="2">Uncharacterized protein</fullName>
    </submittedName>
</protein>
<feature type="compositionally biased region" description="Polar residues" evidence="1">
    <location>
        <begin position="473"/>
        <end position="504"/>
    </location>
</feature>
<accession>A0A084AIN3</accession>
<evidence type="ECO:0000313" key="3">
    <source>
        <dbReference type="Proteomes" id="UP000028045"/>
    </source>
</evidence>
<dbReference type="OrthoDB" id="5081713at2759"/>
<dbReference type="Proteomes" id="UP000028045">
    <property type="component" value="Unassembled WGS sequence"/>
</dbReference>
<feature type="compositionally biased region" description="Polar residues" evidence="1">
    <location>
        <begin position="544"/>
        <end position="558"/>
    </location>
</feature>
<organism evidence="2 3">
    <name type="scientific">Stachybotrys chartarum (strain CBS 109288 / IBT 7711)</name>
    <name type="common">Toxic black mold</name>
    <name type="synonym">Stilbospora chartarum</name>
    <dbReference type="NCBI Taxonomy" id="1280523"/>
    <lineage>
        <taxon>Eukaryota</taxon>
        <taxon>Fungi</taxon>
        <taxon>Dikarya</taxon>
        <taxon>Ascomycota</taxon>
        <taxon>Pezizomycotina</taxon>
        <taxon>Sordariomycetes</taxon>
        <taxon>Hypocreomycetidae</taxon>
        <taxon>Hypocreales</taxon>
        <taxon>Stachybotryaceae</taxon>
        <taxon>Stachybotrys</taxon>
    </lineage>
</organism>
<feature type="compositionally biased region" description="Polar residues" evidence="1">
    <location>
        <begin position="676"/>
        <end position="689"/>
    </location>
</feature>
<feature type="compositionally biased region" description="Acidic residues" evidence="1">
    <location>
        <begin position="505"/>
        <end position="516"/>
    </location>
</feature>
<name>A0A084AIN3_STACB</name>